<feature type="transmembrane region" description="Helical" evidence="1">
    <location>
        <begin position="59"/>
        <end position="77"/>
    </location>
</feature>
<sequence length="86" mass="9095">MLNTFYKALSAVAVYAMFTAPAHAQSAGGWYSWFRSWVDGAVGGRTSGREANAVPEIDASTGLLTLAAVAAALALAYEINRRRKSA</sequence>
<dbReference type="Proteomes" id="UP000193570">
    <property type="component" value="Unassembled WGS sequence"/>
</dbReference>
<feature type="signal peptide" evidence="2">
    <location>
        <begin position="1"/>
        <end position="24"/>
    </location>
</feature>
<name>A0A1X6YQJ9_9RHOB</name>
<dbReference type="AlphaFoldDB" id="A0A1X6YQJ9"/>
<proteinExistence type="predicted"/>
<reference evidence="3 4" key="1">
    <citation type="submission" date="2017-03" db="EMBL/GenBank/DDBJ databases">
        <authorList>
            <person name="Afonso C.L."/>
            <person name="Miller P.J."/>
            <person name="Scott M.A."/>
            <person name="Spackman E."/>
            <person name="Goraichik I."/>
            <person name="Dimitrov K.M."/>
            <person name="Suarez D.L."/>
            <person name="Swayne D.E."/>
        </authorList>
    </citation>
    <scope>NUCLEOTIDE SEQUENCE [LARGE SCALE GENOMIC DNA]</scope>
    <source>
        <strain evidence="3 4">CECT 8625</strain>
    </source>
</reference>
<organism evidence="3 4">
    <name type="scientific">Roseivivax jejudonensis</name>
    <dbReference type="NCBI Taxonomy" id="1529041"/>
    <lineage>
        <taxon>Bacteria</taxon>
        <taxon>Pseudomonadati</taxon>
        <taxon>Pseudomonadota</taxon>
        <taxon>Alphaproteobacteria</taxon>
        <taxon>Rhodobacterales</taxon>
        <taxon>Roseobacteraceae</taxon>
        <taxon>Roseivivax</taxon>
    </lineage>
</organism>
<dbReference type="InterPro" id="IPR026422">
    <property type="entry name" value="VPEID-CTERM"/>
</dbReference>
<feature type="chain" id="PRO_5012394675" description="VPEID-CTERM protein sorting domain protein" evidence="2">
    <location>
        <begin position="25"/>
        <end position="86"/>
    </location>
</feature>
<evidence type="ECO:0000256" key="2">
    <source>
        <dbReference type="SAM" id="SignalP"/>
    </source>
</evidence>
<accession>A0A1X6YQJ9</accession>
<gene>
    <name evidence="3" type="ORF">ROJ8625_01206</name>
</gene>
<keyword evidence="1" id="KW-1133">Transmembrane helix</keyword>
<dbReference type="EMBL" id="FWFK01000002">
    <property type="protein sequence ID" value="SLN28481.1"/>
    <property type="molecule type" value="Genomic_DNA"/>
</dbReference>
<dbReference type="NCBIfam" id="TIGR04161">
    <property type="entry name" value="VPEID-CTERM"/>
    <property type="match status" value="1"/>
</dbReference>
<dbReference type="RefSeq" id="WP_085790962.1">
    <property type="nucleotide sequence ID" value="NZ_FWFK01000002.1"/>
</dbReference>
<protein>
    <recommendedName>
        <fullName evidence="5">VPEID-CTERM protein sorting domain protein</fullName>
    </recommendedName>
</protein>
<keyword evidence="1" id="KW-0812">Transmembrane</keyword>
<evidence type="ECO:0000313" key="4">
    <source>
        <dbReference type="Proteomes" id="UP000193570"/>
    </source>
</evidence>
<evidence type="ECO:0000256" key="1">
    <source>
        <dbReference type="SAM" id="Phobius"/>
    </source>
</evidence>
<keyword evidence="2" id="KW-0732">Signal</keyword>
<keyword evidence="4" id="KW-1185">Reference proteome</keyword>
<evidence type="ECO:0008006" key="5">
    <source>
        <dbReference type="Google" id="ProtNLM"/>
    </source>
</evidence>
<keyword evidence="1" id="KW-0472">Membrane</keyword>
<evidence type="ECO:0000313" key="3">
    <source>
        <dbReference type="EMBL" id="SLN28481.1"/>
    </source>
</evidence>